<evidence type="ECO:0000313" key="2">
    <source>
        <dbReference type="Proteomes" id="UP001634393"/>
    </source>
</evidence>
<evidence type="ECO:0000313" key="1">
    <source>
        <dbReference type="EMBL" id="KAL3831043.1"/>
    </source>
</evidence>
<organism evidence="1 2">
    <name type="scientific">Penstemon smallii</name>
    <dbReference type="NCBI Taxonomy" id="265156"/>
    <lineage>
        <taxon>Eukaryota</taxon>
        <taxon>Viridiplantae</taxon>
        <taxon>Streptophyta</taxon>
        <taxon>Embryophyta</taxon>
        <taxon>Tracheophyta</taxon>
        <taxon>Spermatophyta</taxon>
        <taxon>Magnoliopsida</taxon>
        <taxon>eudicotyledons</taxon>
        <taxon>Gunneridae</taxon>
        <taxon>Pentapetalae</taxon>
        <taxon>asterids</taxon>
        <taxon>lamiids</taxon>
        <taxon>Lamiales</taxon>
        <taxon>Plantaginaceae</taxon>
        <taxon>Cheloneae</taxon>
        <taxon>Penstemon</taxon>
    </lineage>
</organism>
<gene>
    <name evidence="1" type="ORF">ACJIZ3_019845</name>
</gene>
<proteinExistence type="predicted"/>
<reference evidence="1 2" key="1">
    <citation type="submission" date="2024-12" db="EMBL/GenBank/DDBJ databases">
        <title>The unique morphological basis and parallel evolutionary history of personate flowers in Penstemon.</title>
        <authorList>
            <person name="Depatie T.H."/>
            <person name="Wessinger C.A."/>
        </authorList>
    </citation>
    <scope>NUCLEOTIDE SEQUENCE [LARGE SCALE GENOMIC DNA]</scope>
    <source>
        <strain evidence="1">WTNN_2</strain>
        <tissue evidence="1">Leaf</tissue>
    </source>
</reference>
<accession>A0ABD3T3K6</accession>
<keyword evidence="2" id="KW-1185">Reference proteome</keyword>
<dbReference type="Proteomes" id="UP001634393">
    <property type="component" value="Unassembled WGS sequence"/>
</dbReference>
<dbReference type="AlphaFoldDB" id="A0ABD3T3K6"/>
<sequence length="82" mass="9933">MGAVPSWVERKWAVPSRVERKKEKGEVEEWWWHRRGMTFPAEFIIRRKFSTNHNIGRKWVQMSFDLVKAIVYKSFIILFCSC</sequence>
<dbReference type="EMBL" id="JBJXBP010000005">
    <property type="protein sequence ID" value="KAL3831043.1"/>
    <property type="molecule type" value="Genomic_DNA"/>
</dbReference>
<protein>
    <submittedName>
        <fullName evidence="1">Uncharacterized protein</fullName>
    </submittedName>
</protein>
<comment type="caution">
    <text evidence="1">The sequence shown here is derived from an EMBL/GenBank/DDBJ whole genome shotgun (WGS) entry which is preliminary data.</text>
</comment>
<name>A0ABD3T3K6_9LAMI</name>